<proteinExistence type="predicted"/>
<dbReference type="Proteomes" id="UP000831607">
    <property type="component" value="Chromosome"/>
</dbReference>
<dbReference type="InterPro" id="IPR010352">
    <property type="entry name" value="DUF945"/>
</dbReference>
<sequence length="754" mass="82331">MIKKILLTVLLLGAAYIGGSYYVGWRTETELVALMHQAQAQANHEMTWEQTQSHRGLFTSTGTMRVVFDQIRVDNQNPLQVQIEYSIDHYLHWASLARFNWSITLQQLLAKEPLPLLPKLPSFNGEGTLDWSGVATSSLVFAGLDNAQTNNGMLNMAPLAGFVTASKNFFQIKAEVAHLDFSQRASAERIKLKELTFDVRSDDIANEQVSAAFVFGHGVIMSEAGDTYESSDFGVFFDVTQKDGRLEIAARQTMSLLRAMGHQASNVLVSLGIDGVYRSDLLELLSLADDIDGQWFNLSDRQQLRAERIGSNMLARGLTFTAPVIKADIKPMDDDIAQTIGLEDLSVRVQSDDLMRGIGSLRVMLGTLKIPPWLQNIMPELTGFKFDLNNVLANHRTDLRLTQSIASIQYQGQSVRDLQFAVGLKGLTSEGLATLFSVIREANGDMSDLSSDQRARLVQVLEATASDGLAFEIPLLKATVNAGVDTPDSLWLEGLNLQVELEDVNTGAGKVNLALKQLAASGPNMTDIPRILNYQLTANNRVVDGKADYRLEKSIDALESSLIRLGRSALTVQLTGLSALDLRRLAELAPEFEQGLDQAQSAELARIVRRAIASGFVLAVPTLQLAIDSAQVTGRGDFILTGLGKAPLANFDLARLAQMQAEMTVQGQSPWLDPWVQQGLIMGLLGVDNNLVKGNYQFVDGQLRLNGLSVPVAKFVLVANLVVQQMVAQELLQNEGGSANQSGTAQRPRRGAGN</sequence>
<reference evidence="2 3" key="1">
    <citation type="submission" date="2020-11" db="EMBL/GenBank/DDBJ databases">
        <title>Algicoccus daihaiensis sp.nov., isolated from Daihai Lake in Inner Mongolia.</title>
        <authorList>
            <person name="Kai J."/>
        </authorList>
    </citation>
    <scope>NUCLEOTIDE SEQUENCE [LARGE SCALE GENOMIC DNA]</scope>
    <source>
        <strain evidence="3">f23</strain>
    </source>
</reference>
<evidence type="ECO:0000313" key="3">
    <source>
        <dbReference type="Proteomes" id="UP000831607"/>
    </source>
</evidence>
<protein>
    <submittedName>
        <fullName evidence="2">DUF945 family protein</fullName>
    </submittedName>
</protein>
<dbReference type="RefSeq" id="WP_243478116.1">
    <property type="nucleotide sequence ID" value="NZ_CP063982.1"/>
</dbReference>
<dbReference type="Pfam" id="PF06097">
    <property type="entry name" value="DUF945"/>
    <property type="match status" value="1"/>
</dbReference>
<feature type="compositionally biased region" description="Polar residues" evidence="1">
    <location>
        <begin position="735"/>
        <end position="745"/>
    </location>
</feature>
<gene>
    <name evidence="2" type="ORF">DHf2319_10515</name>
</gene>
<accession>A0ABY4AJN0</accession>
<dbReference type="EMBL" id="CP063982">
    <property type="protein sequence ID" value="UOD49871.1"/>
    <property type="molecule type" value="Genomic_DNA"/>
</dbReference>
<evidence type="ECO:0000256" key="1">
    <source>
        <dbReference type="SAM" id="MobiDB-lite"/>
    </source>
</evidence>
<keyword evidence="3" id="KW-1185">Reference proteome</keyword>
<feature type="region of interest" description="Disordered" evidence="1">
    <location>
        <begin position="735"/>
        <end position="754"/>
    </location>
</feature>
<organism evidence="2 3">
    <name type="scientific">Orrella daihaiensis</name>
    <dbReference type="NCBI Taxonomy" id="2782176"/>
    <lineage>
        <taxon>Bacteria</taxon>
        <taxon>Pseudomonadati</taxon>
        <taxon>Pseudomonadota</taxon>
        <taxon>Betaproteobacteria</taxon>
        <taxon>Burkholderiales</taxon>
        <taxon>Alcaligenaceae</taxon>
        <taxon>Orrella</taxon>
    </lineage>
</organism>
<name>A0ABY4AJN0_9BURK</name>
<evidence type="ECO:0000313" key="2">
    <source>
        <dbReference type="EMBL" id="UOD49871.1"/>
    </source>
</evidence>